<dbReference type="InterPro" id="IPR009000">
    <property type="entry name" value="Transl_B-barrel_sf"/>
</dbReference>
<gene>
    <name evidence="4" type="ORF">JF887_04285</name>
</gene>
<dbReference type="InterPro" id="IPR005517">
    <property type="entry name" value="Transl_elong_EFG/EF2_IV"/>
</dbReference>
<dbReference type="SMART" id="SM00838">
    <property type="entry name" value="EFG_C"/>
    <property type="match status" value="1"/>
</dbReference>
<dbReference type="FunFam" id="3.30.230.10:FF:000003">
    <property type="entry name" value="Elongation factor G"/>
    <property type="match status" value="1"/>
</dbReference>
<dbReference type="Gene3D" id="3.30.70.240">
    <property type="match status" value="1"/>
</dbReference>
<dbReference type="EMBL" id="JAEKNN010000022">
    <property type="protein sequence ID" value="MBJ7608635.1"/>
    <property type="molecule type" value="Genomic_DNA"/>
</dbReference>
<dbReference type="FunFam" id="3.30.70.240:FF:000001">
    <property type="entry name" value="Elongation factor G"/>
    <property type="match status" value="1"/>
</dbReference>
<dbReference type="Pfam" id="PF00679">
    <property type="entry name" value="EFG_C"/>
    <property type="match status" value="1"/>
</dbReference>
<evidence type="ECO:0000256" key="1">
    <source>
        <dbReference type="ARBA" id="ARBA00022741"/>
    </source>
</evidence>
<dbReference type="Pfam" id="PF03764">
    <property type="entry name" value="EFG_IV"/>
    <property type="match status" value="1"/>
</dbReference>
<dbReference type="Pfam" id="PF00009">
    <property type="entry name" value="GTP_EFTU"/>
    <property type="match status" value="1"/>
</dbReference>
<dbReference type="NCBIfam" id="TIGR00231">
    <property type="entry name" value="small_GTP"/>
    <property type="match status" value="1"/>
</dbReference>
<dbReference type="AlphaFoldDB" id="A0A934KMD6"/>
<dbReference type="PROSITE" id="PS51722">
    <property type="entry name" value="G_TR_2"/>
    <property type="match status" value="1"/>
</dbReference>
<dbReference type="InterPro" id="IPR009022">
    <property type="entry name" value="EFG_III"/>
</dbReference>
<dbReference type="PANTHER" id="PTHR43261">
    <property type="entry name" value="TRANSLATION ELONGATION FACTOR G-RELATED"/>
    <property type="match status" value="1"/>
</dbReference>
<keyword evidence="4" id="KW-0648">Protein biosynthesis</keyword>
<evidence type="ECO:0000313" key="4">
    <source>
        <dbReference type="EMBL" id="MBJ7608635.1"/>
    </source>
</evidence>
<keyword evidence="2" id="KW-0342">GTP-binding</keyword>
<dbReference type="PRINTS" id="PR00315">
    <property type="entry name" value="ELONGATNFCT"/>
</dbReference>
<dbReference type="Pfam" id="PF14492">
    <property type="entry name" value="EFG_III"/>
    <property type="match status" value="1"/>
</dbReference>
<keyword evidence="4" id="KW-0251">Elongation factor</keyword>
<dbReference type="GO" id="GO:0005525">
    <property type="term" value="F:GTP binding"/>
    <property type="evidence" value="ECO:0007669"/>
    <property type="project" value="UniProtKB-KW"/>
</dbReference>
<dbReference type="NCBIfam" id="NF009381">
    <property type="entry name" value="PRK12740.1-5"/>
    <property type="match status" value="1"/>
</dbReference>
<dbReference type="SUPFAM" id="SSF50447">
    <property type="entry name" value="Translation proteins"/>
    <property type="match status" value="1"/>
</dbReference>
<dbReference type="NCBIfam" id="NF009891">
    <property type="entry name" value="PRK13351.1-1"/>
    <property type="match status" value="1"/>
</dbReference>
<dbReference type="Proteomes" id="UP000614410">
    <property type="component" value="Unassembled WGS sequence"/>
</dbReference>
<dbReference type="CDD" id="cd01434">
    <property type="entry name" value="EFG_mtEFG1_IV"/>
    <property type="match status" value="1"/>
</dbReference>
<comment type="caution">
    <text evidence="4">The sequence shown here is derived from an EMBL/GenBank/DDBJ whole genome shotgun (WGS) entry which is preliminary data.</text>
</comment>
<dbReference type="CDD" id="cd03713">
    <property type="entry name" value="EFG_mtEFG_C"/>
    <property type="match status" value="1"/>
</dbReference>
<accession>A0A934KMD6</accession>
<dbReference type="InterPro" id="IPR047872">
    <property type="entry name" value="EFG_IV"/>
</dbReference>
<dbReference type="CDD" id="cd16262">
    <property type="entry name" value="EFG_III"/>
    <property type="match status" value="1"/>
</dbReference>
<evidence type="ECO:0000256" key="2">
    <source>
        <dbReference type="ARBA" id="ARBA00023134"/>
    </source>
</evidence>
<evidence type="ECO:0000259" key="3">
    <source>
        <dbReference type="PROSITE" id="PS51722"/>
    </source>
</evidence>
<dbReference type="GO" id="GO:0003746">
    <property type="term" value="F:translation elongation factor activity"/>
    <property type="evidence" value="ECO:0007669"/>
    <property type="project" value="UniProtKB-KW"/>
</dbReference>
<dbReference type="GO" id="GO:0032790">
    <property type="term" value="P:ribosome disassembly"/>
    <property type="evidence" value="ECO:0007669"/>
    <property type="project" value="TreeGrafter"/>
</dbReference>
<protein>
    <submittedName>
        <fullName evidence="4">Elongation factor G</fullName>
    </submittedName>
</protein>
<dbReference type="InterPro" id="IPR053905">
    <property type="entry name" value="EF-G-like_DII"/>
</dbReference>
<dbReference type="Gene3D" id="2.40.30.10">
    <property type="entry name" value="Translation factors"/>
    <property type="match status" value="1"/>
</dbReference>
<dbReference type="NCBIfam" id="NF009379">
    <property type="entry name" value="PRK12740.1-3"/>
    <property type="match status" value="1"/>
</dbReference>
<dbReference type="InterPro" id="IPR027417">
    <property type="entry name" value="P-loop_NTPase"/>
</dbReference>
<dbReference type="Gene3D" id="3.30.70.870">
    <property type="entry name" value="Elongation Factor G (Translational Gtpase), domain 3"/>
    <property type="match status" value="1"/>
</dbReference>
<dbReference type="SUPFAM" id="SSF54980">
    <property type="entry name" value="EF-G C-terminal domain-like"/>
    <property type="match status" value="2"/>
</dbReference>
<dbReference type="GO" id="GO:0003924">
    <property type="term" value="F:GTPase activity"/>
    <property type="evidence" value="ECO:0007669"/>
    <property type="project" value="InterPro"/>
</dbReference>
<dbReference type="Gene3D" id="3.30.230.10">
    <property type="match status" value="1"/>
</dbReference>
<evidence type="ECO:0000313" key="5">
    <source>
        <dbReference type="Proteomes" id="UP000614410"/>
    </source>
</evidence>
<dbReference type="Pfam" id="PF22042">
    <property type="entry name" value="EF-G_D2"/>
    <property type="match status" value="1"/>
</dbReference>
<dbReference type="Gene3D" id="3.40.50.300">
    <property type="entry name" value="P-loop containing nucleotide triphosphate hydrolases"/>
    <property type="match status" value="1"/>
</dbReference>
<feature type="domain" description="Tr-type G" evidence="3">
    <location>
        <begin position="7"/>
        <end position="279"/>
    </location>
</feature>
<dbReference type="SMART" id="SM00889">
    <property type="entry name" value="EFG_IV"/>
    <property type="match status" value="1"/>
</dbReference>
<dbReference type="InterPro" id="IPR020568">
    <property type="entry name" value="Ribosomal_Su5_D2-typ_SF"/>
</dbReference>
<dbReference type="InterPro" id="IPR035649">
    <property type="entry name" value="EFG_V"/>
</dbReference>
<name>A0A934KMD6_9BACT</name>
<dbReference type="InterPro" id="IPR000795">
    <property type="entry name" value="T_Tr_GTP-bd_dom"/>
</dbReference>
<dbReference type="SUPFAM" id="SSF52540">
    <property type="entry name" value="P-loop containing nucleoside triphosphate hydrolases"/>
    <property type="match status" value="1"/>
</dbReference>
<dbReference type="InterPro" id="IPR041095">
    <property type="entry name" value="EFG_II"/>
</dbReference>
<dbReference type="InterPro" id="IPR014721">
    <property type="entry name" value="Ribsml_uS5_D2-typ_fold_subgr"/>
</dbReference>
<keyword evidence="1" id="KW-0547">Nucleotide-binding</keyword>
<dbReference type="InterPro" id="IPR005225">
    <property type="entry name" value="Small_GTP-bd"/>
</dbReference>
<dbReference type="InterPro" id="IPR000640">
    <property type="entry name" value="EFG_V-like"/>
</dbReference>
<dbReference type="InterPro" id="IPR035647">
    <property type="entry name" value="EFG_III/V"/>
</dbReference>
<sequence>MPLPSPERIRTVAVVGHSHDGKTTLCEALLHTAGATPRMGSTDHGTSILDHEPEEQRRSMSIAAAVAHLDWEGHRVNLIDVPGFQDFAGELAAALTAADAVVLVVGAGGSVPVGAELAWDMVAARHLPTLVVVNKMDKENAAYEATVDALREAFGRKPIAVAVPIGSSAMFTGYVDLVNDSAHAFGSGGTARDADLPEAMSQEVERAHAALVDAAAETDDALIEKYLGGGELTDDEVRGALHTAALRGTLVPIVCAAAADERGAGLVLDSIVRYLPGPSEQVHHGHSPDGEQVEIACDPGGPLVAHVFKTTVDSFGKVSYFKVLRGTMRADTHPYDVQQGLEERFAQLARPMGKALVNATEVGAGDIGAVTKLAHARTGDALGVRGEVLTLPAMDIPVPSYSAAITARTKGDEDKIMSSLARLAEEDPAFSIDRDPVTGEVMVHGLGDVHLDVSLERIKRKYGVDALLAAPRIAYRETISGTARVAHKHKKQSGGAGLYGDCTIEVEPLPRGGGFVWEDKIFGGAIPHQFRPSVEKGVRQTMEQGAVSGNLIVDVKVRLVDGSTHAVDGKDIAFQIAGAMAMREAVQKANPVLLEPIMHVHAVVPERFMGDVMGLFNGKRGRVAGMNPLGDGRAEVSAQVPQAEMHSFPSELRALTQGRGRYTMTPARYEEVPAHVAQAIIAAHSKEHATASA</sequence>
<dbReference type="PANTHER" id="PTHR43261:SF6">
    <property type="entry name" value="ELONGATION FACTOR G-LIKE PROTEIN"/>
    <property type="match status" value="1"/>
</dbReference>
<proteinExistence type="predicted"/>
<dbReference type="SUPFAM" id="SSF54211">
    <property type="entry name" value="Ribosomal protein S5 domain 2-like"/>
    <property type="match status" value="1"/>
</dbReference>
<organism evidence="4 5">
    <name type="scientific">Candidatus Amunia macphersoniae</name>
    <dbReference type="NCBI Taxonomy" id="3127014"/>
    <lineage>
        <taxon>Bacteria</taxon>
        <taxon>Bacillati</taxon>
        <taxon>Candidatus Dormiibacterota</taxon>
        <taxon>Candidatus Dormibacteria</taxon>
        <taxon>Candidatus Aeolococcales</taxon>
        <taxon>Candidatus Aeolococcaceae</taxon>
        <taxon>Candidatus Amunia</taxon>
    </lineage>
</organism>
<reference evidence="4 5" key="1">
    <citation type="submission" date="2020-10" db="EMBL/GenBank/DDBJ databases">
        <title>Ca. Dormibacterota MAGs.</title>
        <authorList>
            <person name="Montgomery K."/>
        </authorList>
    </citation>
    <scope>NUCLEOTIDE SEQUENCE [LARGE SCALE GENOMIC DNA]</scope>
    <source>
        <strain evidence="4">Mitchell_Peninsula_5</strain>
    </source>
</reference>